<dbReference type="SUPFAM" id="SSF50692">
    <property type="entry name" value="ADC-like"/>
    <property type="match status" value="1"/>
</dbReference>
<accession>A0A0M0BPD4</accession>
<dbReference type="InterPro" id="IPR009010">
    <property type="entry name" value="Asp_de-COase-like_dom_sf"/>
</dbReference>
<dbReference type="Pfam" id="PF01568">
    <property type="entry name" value="Molydop_binding"/>
    <property type="match status" value="1"/>
</dbReference>
<protein>
    <recommendedName>
        <fullName evidence="1">Molybdopterin dinucleotide-binding domain-containing protein</fullName>
    </recommendedName>
</protein>
<evidence type="ECO:0000313" key="2">
    <source>
        <dbReference type="EMBL" id="KON30299.1"/>
    </source>
</evidence>
<dbReference type="GO" id="GO:0016491">
    <property type="term" value="F:oxidoreductase activity"/>
    <property type="evidence" value="ECO:0007669"/>
    <property type="project" value="InterPro"/>
</dbReference>
<reference evidence="2 3" key="1">
    <citation type="submission" date="2015-06" db="EMBL/GenBank/DDBJ databases">
        <title>New insights into the roles of widespread benthic archaea in carbon and nitrogen cycling.</title>
        <authorList>
            <person name="Lazar C.S."/>
            <person name="Baker B.J."/>
            <person name="Seitz K.W."/>
            <person name="Hyde A.S."/>
            <person name="Dick G.J."/>
            <person name="Hinrichs K.-U."/>
            <person name="Teske A.P."/>
        </authorList>
    </citation>
    <scope>NUCLEOTIDE SEQUENCE [LARGE SCALE GENOMIC DNA]</scope>
    <source>
        <strain evidence="2">DG-45</strain>
    </source>
</reference>
<dbReference type="GO" id="GO:0043546">
    <property type="term" value="F:molybdopterin cofactor binding"/>
    <property type="evidence" value="ECO:0007669"/>
    <property type="project" value="InterPro"/>
</dbReference>
<organism evidence="2 3">
    <name type="scientific">miscellaneous Crenarchaeota group-15 archaeon DG-45</name>
    <dbReference type="NCBI Taxonomy" id="1685127"/>
    <lineage>
        <taxon>Archaea</taxon>
        <taxon>Candidatus Bathyarchaeota</taxon>
        <taxon>MCG-15</taxon>
    </lineage>
</organism>
<comment type="caution">
    <text evidence="2">The sequence shown here is derived from an EMBL/GenBank/DDBJ whole genome shotgun (WGS) entry which is preliminary data.</text>
</comment>
<proteinExistence type="predicted"/>
<dbReference type="Gene3D" id="2.40.40.20">
    <property type="match status" value="1"/>
</dbReference>
<evidence type="ECO:0000313" key="3">
    <source>
        <dbReference type="Proteomes" id="UP000037210"/>
    </source>
</evidence>
<dbReference type="EMBL" id="LFWZ01000035">
    <property type="protein sequence ID" value="KON30299.1"/>
    <property type="molecule type" value="Genomic_DNA"/>
</dbReference>
<gene>
    <name evidence="2" type="ORF">AC482_04200</name>
</gene>
<dbReference type="InterPro" id="IPR006657">
    <property type="entry name" value="MoPterin_dinucl-bd_dom"/>
</dbReference>
<sequence>MEQIEVVLVSGRTADQGAGLEVGKTSTSYFESVAVVELSADDADALGLGDGDPVEVATPHGSVVVRSRRSGGLDRGVSFFPYGPWANRVFGSYTGGTGMPSFKGVRATIRPAEGQAVPTLMDLVEALRGGR</sequence>
<evidence type="ECO:0000259" key="1">
    <source>
        <dbReference type="Pfam" id="PF01568"/>
    </source>
</evidence>
<feature type="domain" description="Molybdopterin dinucleotide-binding" evidence="1">
    <location>
        <begin position="7"/>
        <end position="105"/>
    </location>
</feature>
<name>A0A0M0BPD4_9ARCH</name>
<dbReference type="AlphaFoldDB" id="A0A0M0BPD4"/>
<dbReference type="Proteomes" id="UP000037210">
    <property type="component" value="Unassembled WGS sequence"/>
</dbReference>